<evidence type="ECO:0000313" key="3">
    <source>
        <dbReference type="Proteomes" id="UP000216352"/>
    </source>
</evidence>
<dbReference type="Proteomes" id="UP000216352">
    <property type="component" value="Unassembled WGS sequence"/>
</dbReference>
<dbReference type="OrthoDB" id="7375127at2"/>
<proteinExistence type="predicted"/>
<dbReference type="STRING" id="1603886.GCA_001895165_00259"/>
<reference evidence="2 3" key="1">
    <citation type="journal article" date="2017" name="BMC Genomics">
        <title>Comparative genomic and phylogenomic analyses of the Bifidobacteriaceae family.</title>
        <authorList>
            <person name="Lugli G.A."/>
            <person name="Milani C."/>
            <person name="Turroni F."/>
            <person name="Duranti S."/>
            <person name="Mancabelli L."/>
            <person name="Mangifesta M."/>
            <person name="Ferrario C."/>
            <person name="Modesto M."/>
            <person name="Mattarelli P."/>
            <person name="Jiri K."/>
            <person name="van Sinderen D."/>
            <person name="Ventura M."/>
        </authorList>
    </citation>
    <scope>NUCLEOTIDE SEQUENCE [LARGE SCALE GENOMIC DNA]</scope>
    <source>
        <strain evidence="2 3">DSM 28807</strain>
    </source>
</reference>
<keyword evidence="3" id="KW-1185">Reference proteome</keyword>
<sequence length="345" mass="38728">MTNRKSEFMDLVAGKTTVPFLTAAWQHFNGHENDPEDFAQRTIDFVEKWDWDWVKINPRATYHSEIWGSTYDPDEYGPHDPIQKQLSAIIEKPTDVRKIGRIAIEDSPVLQEHLKGATIIGEHFQDRIVVMTLFSPLSVLMQCAGMSLYKGDPIYGSTTDFGIKELILDQPEAAKQALQNITDTYVDYVKALVTPREQGGAGLDGIFFAVTGTASNNYFTKAEFDEFSRPFDMQVLAAAEDKVKVFHTCRMDSHPEWFSDYPISAIHWDQFMRDNPAITEDLGVTPIGGVNFTLFASDGDVSLVKKQLNETLKECDGKPFFLAPSCTIPTPASDESLALLRSARK</sequence>
<dbReference type="GO" id="GO:0004853">
    <property type="term" value="F:uroporphyrinogen decarboxylase activity"/>
    <property type="evidence" value="ECO:0007669"/>
    <property type="project" value="InterPro"/>
</dbReference>
<gene>
    <name evidence="2" type="ORF">BLEM_1335</name>
</gene>
<dbReference type="RefSeq" id="WP_072723763.1">
    <property type="nucleotide sequence ID" value="NZ_BDIS01000002.1"/>
</dbReference>
<name>A0A261FRT8_9BIFI</name>
<evidence type="ECO:0000313" key="2">
    <source>
        <dbReference type="EMBL" id="OZG61798.1"/>
    </source>
</evidence>
<feature type="domain" description="Uroporphyrinogen decarboxylase (URO-D)" evidence="1">
    <location>
        <begin position="32"/>
        <end position="343"/>
    </location>
</feature>
<dbReference type="SUPFAM" id="SSF51726">
    <property type="entry name" value="UROD/MetE-like"/>
    <property type="match status" value="1"/>
</dbReference>
<dbReference type="GO" id="GO:0006779">
    <property type="term" value="P:porphyrin-containing compound biosynthetic process"/>
    <property type="evidence" value="ECO:0007669"/>
    <property type="project" value="InterPro"/>
</dbReference>
<dbReference type="InterPro" id="IPR000257">
    <property type="entry name" value="Uroporphyrinogen_deCOase"/>
</dbReference>
<dbReference type="EMBL" id="MWWX01000008">
    <property type="protein sequence ID" value="OZG61798.1"/>
    <property type="molecule type" value="Genomic_DNA"/>
</dbReference>
<accession>A0A261FRT8</accession>
<dbReference type="AlphaFoldDB" id="A0A261FRT8"/>
<dbReference type="InterPro" id="IPR038071">
    <property type="entry name" value="UROD/MetE-like_sf"/>
</dbReference>
<comment type="caution">
    <text evidence="2">The sequence shown here is derived from an EMBL/GenBank/DDBJ whole genome shotgun (WGS) entry which is preliminary data.</text>
</comment>
<organism evidence="2 3">
    <name type="scientific">Bifidobacterium lemurum</name>
    <dbReference type="NCBI Taxonomy" id="1603886"/>
    <lineage>
        <taxon>Bacteria</taxon>
        <taxon>Bacillati</taxon>
        <taxon>Actinomycetota</taxon>
        <taxon>Actinomycetes</taxon>
        <taxon>Bifidobacteriales</taxon>
        <taxon>Bifidobacteriaceae</taxon>
        <taxon>Bifidobacterium</taxon>
    </lineage>
</organism>
<evidence type="ECO:0000259" key="1">
    <source>
        <dbReference type="Pfam" id="PF01208"/>
    </source>
</evidence>
<protein>
    <submittedName>
        <fullName evidence="2">Uroporphyrinogen decarboxylase</fullName>
    </submittedName>
</protein>
<dbReference type="Pfam" id="PF01208">
    <property type="entry name" value="URO-D"/>
    <property type="match status" value="1"/>
</dbReference>
<dbReference type="Gene3D" id="3.20.20.210">
    <property type="match status" value="1"/>
</dbReference>